<keyword evidence="3" id="KW-1185">Reference proteome</keyword>
<dbReference type="EMBL" id="CAUYUJ010009990">
    <property type="protein sequence ID" value="CAK0828213.1"/>
    <property type="molecule type" value="Genomic_DNA"/>
</dbReference>
<gene>
    <name evidence="2" type="ORF">PCOR1329_LOCUS27495</name>
</gene>
<dbReference type="Proteomes" id="UP001189429">
    <property type="component" value="Unassembled WGS sequence"/>
</dbReference>
<protein>
    <submittedName>
        <fullName evidence="2">Uncharacterized protein</fullName>
    </submittedName>
</protein>
<accession>A0ABN9S8K1</accession>
<sequence>MAELRAFVSAGMGEPVEELVKRRHYSLSASTEDPGTDGEYSRALSDVSCLDASAALLGDAWTYQAAVESQTVLRKLATPGEGAPHAWAAGSGGAAVSQAPGVGQEDEQAKRAEWASWRARRQQRLERRSATREQYGTMNLECRLRYCSSDCGQCRATAS</sequence>
<organism evidence="2 3">
    <name type="scientific">Prorocentrum cordatum</name>
    <dbReference type="NCBI Taxonomy" id="2364126"/>
    <lineage>
        <taxon>Eukaryota</taxon>
        <taxon>Sar</taxon>
        <taxon>Alveolata</taxon>
        <taxon>Dinophyceae</taxon>
        <taxon>Prorocentrales</taxon>
        <taxon>Prorocentraceae</taxon>
        <taxon>Prorocentrum</taxon>
    </lineage>
</organism>
<comment type="caution">
    <text evidence="2">The sequence shown here is derived from an EMBL/GenBank/DDBJ whole genome shotgun (WGS) entry which is preliminary data.</text>
</comment>
<name>A0ABN9S8K1_9DINO</name>
<evidence type="ECO:0000256" key="1">
    <source>
        <dbReference type="SAM" id="MobiDB-lite"/>
    </source>
</evidence>
<feature type="region of interest" description="Disordered" evidence="1">
    <location>
        <begin position="82"/>
        <end position="108"/>
    </location>
</feature>
<evidence type="ECO:0000313" key="2">
    <source>
        <dbReference type="EMBL" id="CAK0828213.1"/>
    </source>
</evidence>
<reference evidence="2" key="1">
    <citation type="submission" date="2023-10" db="EMBL/GenBank/DDBJ databases">
        <authorList>
            <person name="Chen Y."/>
            <person name="Shah S."/>
            <person name="Dougan E. K."/>
            <person name="Thang M."/>
            <person name="Chan C."/>
        </authorList>
    </citation>
    <scope>NUCLEOTIDE SEQUENCE [LARGE SCALE GENOMIC DNA]</scope>
</reference>
<proteinExistence type="predicted"/>
<feature type="compositionally biased region" description="Low complexity" evidence="1">
    <location>
        <begin position="82"/>
        <end position="103"/>
    </location>
</feature>
<evidence type="ECO:0000313" key="3">
    <source>
        <dbReference type="Proteomes" id="UP001189429"/>
    </source>
</evidence>